<feature type="compositionally biased region" description="Pro residues" evidence="1">
    <location>
        <begin position="985"/>
        <end position="1015"/>
    </location>
</feature>
<evidence type="ECO:0000259" key="2">
    <source>
        <dbReference type="PROSITE" id="PS50021"/>
    </source>
</evidence>
<evidence type="ECO:0000256" key="1">
    <source>
        <dbReference type="SAM" id="MobiDB-lite"/>
    </source>
</evidence>
<accession>A0A452TZK9</accession>
<dbReference type="AlphaFoldDB" id="A0A452TZK9"/>
<dbReference type="Pfam" id="PF12130">
    <property type="entry name" value="bMERB_dom"/>
    <property type="match status" value="1"/>
</dbReference>
<evidence type="ECO:0000313" key="5">
    <source>
        <dbReference type="Ensembl" id="ENSUMAP00000013801"/>
    </source>
</evidence>
<feature type="compositionally biased region" description="Basic and acidic residues" evidence="1">
    <location>
        <begin position="406"/>
        <end position="423"/>
    </location>
</feature>
<dbReference type="SMART" id="SM00033">
    <property type="entry name" value="CH"/>
    <property type="match status" value="1"/>
</dbReference>
<feature type="domain" description="Calponin-homology (CH)" evidence="2">
    <location>
        <begin position="886"/>
        <end position="1006"/>
    </location>
</feature>
<feature type="compositionally biased region" description="Polar residues" evidence="1">
    <location>
        <begin position="969"/>
        <end position="980"/>
    </location>
</feature>
<name>A0A452TZK9_URSMA</name>
<feature type="region of interest" description="Disordered" evidence="1">
    <location>
        <begin position="127"/>
        <end position="478"/>
    </location>
</feature>
<feature type="region of interest" description="Disordered" evidence="1">
    <location>
        <begin position="969"/>
        <end position="1021"/>
    </location>
</feature>
<dbReference type="PROSITE" id="PS51840">
    <property type="entry name" value="C2_NT"/>
    <property type="match status" value="1"/>
</dbReference>
<dbReference type="SUPFAM" id="SSF47576">
    <property type="entry name" value="Calponin-homology domain, CH-domain"/>
    <property type="match status" value="1"/>
</dbReference>
<protein>
    <submittedName>
        <fullName evidence="5">EH domain binding protein 1 like 1</fullName>
    </submittedName>
</protein>
<feature type="region of interest" description="Disordered" evidence="1">
    <location>
        <begin position="802"/>
        <end position="836"/>
    </location>
</feature>
<evidence type="ECO:0000259" key="4">
    <source>
        <dbReference type="PROSITE" id="PS51848"/>
    </source>
</evidence>
<dbReference type="Ensembl" id="ENSUMAT00000016378.1">
    <property type="protein sequence ID" value="ENSUMAP00000013801.1"/>
    <property type="gene ID" value="ENSUMAG00000010139.1"/>
</dbReference>
<dbReference type="PROSITE" id="PS51848">
    <property type="entry name" value="BMERB"/>
    <property type="match status" value="1"/>
</dbReference>
<gene>
    <name evidence="5" type="primary">EHBP1L1</name>
</gene>
<dbReference type="PANTHER" id="PTHR23167">
    <property type="entry name" value="CALPONIN HOMOLOGY DOMAIN-CONTAINING PROTEIN DDB_G0272472-RELATED"/>
    <property type="match status" value="1"/>
</dbReference>
<feature type="compositionally biased region" description="Low complexity" evidence="1">
    <location>
        <begin position="265"/>
        <end position="276"/>
    </location>
</feature>
<feature type="compositionally biased region" description="Low complexity" evidence="1">
    <location>
        <begin position="171"/>
        <end position="185"/>
    </location>
</feature>
<dbReference type="InterPro" id="IPR022735">
    <property type="entry name" value="bMERB_dom"/>
</dbReference>
<organism evidence="5">
    <name type="scientific">Ursus maritimus</name>
    <name type="common">Polar bear</name>
    <name type="synonym">Thalarctos maritimus</name>
    <dbReference type="NCBI Taxonomy" id="29073"/>
    <lineage>
        <taxon>Eukaryota</taxon>
        <taxon>Metazoa</taxon>
        <taxon>Chordata</taxon>
        <taxon>Craniata</taxon>
        <taxon>Vertebrata</taxon>
        <taxon>Euteleostomi</taxon>
        <taxon>Mammalia</taxon>
        <taxon>Eutheria</taxon>
        <taxon>Laurasiatheria</taxon>
        <taxon>Carnivora</taxon>
        <taxon>Caniformia</taxon>
        <taxon>Ursidae</taxon>
        <taxon>Ursus</taxon>
    </lineage>
</organism>
<dbReference type="PROSITE" id="PS50021">
    <property type="entry name" value="CH"/>
    <property type="match status" value="1"/>
</dbReference>
<dbReference type="SMART" id="SM01203">
    <property type="entry name" value="DUF3585"/>
    <property type="match status" value="1"/>
</dbReference>
<dbReference type="Gene3D" id="1.10.418.10">
    <property type="entry name" value="Calponin-like domain"/>
    <property type="match status" value="1"/>
</dbReference>
<sequence length="1138" mass="118832">RRNRRICSKAHSWQPGIQNPYRGTVVWMVPENVDISVTLYRDPHVDQYEAKEWTFVIENVSGPAGWGLGSWGLWGSTDAPSPAELSLTLSGVLLREGRATDDDMQSLASLMSVKPSDVGNLDDFAESDEEEAANGPGAPEARARVPQPDPSRELKTLCEEEEEGRVQPRQAAASPSSAEDTNPGPVSAPAPPARASRGQGSEPATVAGGQVGLKAPRPPGTPPEKRSSRQPGQDAAPTPAPRLRKGSDAPWPPGTQGEDEAPKTSGAPPAGVGSSGEIKAQESPQEGTEAQGARLGPGIEDGASRDSLVGQKPKVEEGSPGDRPGAGGVDTEQESGVREVDAKRSDIRAGKAEESLEVSQMDAEQRSKVNHVDTKGPEAIGLMSEARFKETPEAPPRGSQGRTAVRPRDEPAGHTRHLGDLKGARAATGQEREGAEVRGRAPGAGGTGPELGPSVGAASVRPQVRYQGAPPAADQRVTSRDLGFWEAEAGDSRVLGTDTGVAESQVLGTQETEVGGSELPEIKTGTAEAEVLGAQETETTGSGVLDSEAAGMAELEELGTQKTEAGHLGFPGTKTRMAETEISGTQEIALGSGMLRIEAETAEPETWGAQETEGGGSRTQEIEAGRAGAEILGTQETKVGGSGIRSEIAGAQETEAGSSGVPGFETETAAAEILGAQELAAGGSGVLRIENELAGAQETEVTDSKVLGPEVGRAEAEGLGAEQTETTVLEAEKLKAKTLGVQEAETGLRGTLKYEGLQDSITKHGVSGPQGVEAETTVLRVQEVDAGVLGVSEAKAGVWGAPEAEMEGLGPPEKESGVLEAQEAEAGVTGTKGREAEGNLPEASLTEAQVASGAGAGVPKPSGASSPEEPEEDGRLPGSQAPPAPVSSSQSLLEWCQEVTTGYRGVRVTNFTTSWRNGLAFCAILHRFYPDKIDYASLDPLNSKQNNKQVRWGGSNARREGAELLGNPSKASLASFSPQEGLSPEPSPAPSPPTTTAPQQPPGGSPPSEEPPPSPGEEAGLQSFQDTSQYVCAELQALEQEQRQIDGRAAEVETQLRSLMESGADKLQEEVLIQEWFTLVNKKNALIRRQDQLQLLADCPSWTLFLYNKEHRGPVRSELVSLVGSNTTLGRDCFSSPA</sequence>
<feature type="domain" description="BMERB" evidence="4">
    <location>
        <begin position="1017"/>
        <end position="1138"/>
    </location>
</feature>
<feature type="compositionally biased region" description="Basic and acidic residues" evidence="1">
    <location>
        <begin position="430"/>
        <end position="439"/>
    </location>
</feature>
<feature type="domain" description="C2 NT-type" evidence="3">
    <location>
        <begin position="1"/>
        <end position="129"/>
    </location>
</feature>
<reference evidence="5" key="1">
    <citation type="submission" date="2019-03" db="UniProtKB">
        <authorList>
            <consortium name="Ensembl"/>
        </authorList>
    </citation>
    <scope>IDENTIFICATION</scope>
</reference>
<feature type="region of interest" description="Disordered" evidence="1">
    <location>
        <begin position="849"/>
        <end position="889"/>
    </location>
</feature>
<dbReference type="OMA" id="WQKTSAQ"/>
<dbReference type="InterPro" id="IPR036872">
    <property type="entry name" value="CH_dom_sf"/>
</dbReference>
<evidence type="ECO:0000259" key="3">
    <source>
        <dbReference type="PROSITE" id="PS51840"/>
    </source>
</evidence>
<dbReference type="GeneTree" id="ENSGT00940000161027"/>
<dbReference type="InterPro" id="IPR019448">
    <property type="entry name" value="NT-C2"/>
</dbReference>
<dbReference type="Pfam" id="PF00307">
    <property type="entry name" value="CH"/>
    <property type="match status" value="1"/>
</dbReference>
<dbReference type="PANTHER" id="PTHR23167:SF42">
    <property type="entry name" value="EH DOMAIN-BINDING PROTEIN 1-LIKE PROTEIN 1"/>
    <property type="match status" value="1"/>
</dbReference>
<feature type="compositionally biased region" description="Basic and acidic residues" evidence="1">
    <location>
        <begin position="335"/>
        <end position="354"/>
    </location>
</feature>
<proteinExistence type="predicted"/>
<feature type="compositionally biased region" description="Basic and acidic residues" evidence="1">
    <location>
        <begin position="363"/>
        <end position="376"/>
    </location>
</feature>
<dbReference type="InterPro" id="IPR001715">
    <property type="entry name" value="CH_dom"/>
</dbReference>
<dbReference type="InterPro" id="IPR050540">
    <property type="entry name" value="F-actin_Monoox_Mical"/>
</dbReference>